<sequence>MKFLAFGYEAEDIYNMLVDNEENSDHRFFTRFKMILFNQQNIKKDVMIKDTNGRPCLALSVFSHSICYLKNHLIERLEGLENCRLNPDQDIQWVLTVPAIWNDSAKQFMREAAMKVR</sequence>
<dbReference type="PANTHER" id="PTHR14187:SF5">
    <property type="entry name" value="HEAT SHOCK 70 KDA PROTEIN 12A"/>
    <property type="match status" value="1"/>
</dbReference>
<proteinExistence type="predicted"/>
<dbReference type="EMBL" id="VSWD01000003">
    <property type="protein sequence ID" value="KAK3106614.1"/>
    <property type="molecule type" value="Genomic_DNA"/>
</dbReference>
<reference evidence="1" key="1">
    <citation type="submission" date="2019-08" db="EMBL/GenBank/DDBJ databases">
        <title>The improved chromosome-level genome for the pearl oyster Pinctada fucata martensii using PacBio sequencing and Hi-C.</title>
        <authorList>
            <person name="Zheng Z."/>
        </authorList>
    </citation>
    <scope>NUCLEOTIDE SEQUENCE</scope>
    <source>
        <strain evidence="1">ZZ-2019</strain>
        <tissue evidence="1">Adductor muscle</tissue>
    </source>
</reference>
<evidence type="ECO:0000313" key="1">
    <source>
        <dbReference type="EMBL" id="KAK3106614.1"/>
    </source>
</evidence>
<name>A0AA89CAB2_PINIB</name>
<dbReference type="PANTHER" id="PTHR14187">
    <property type="entry name" value="ALPHA KINASE/ELONGATION FACTOR 2 KINASE"/>
    <property type="match status" value="1"/>
</dbReference>
<gene>
    <name evidence="1" type="ORF">FSP39_023659</name>
</gene>
<dbReference type="SUPFAM" id="SSF53067">
    <property type="entry name" value="Actin-like ATPase domain"/>
    <property type="match status" value="1"/>
</dbReference>
<dbReference type="InterPro" id="IPR043129">
    <property type="entry name" value="ATPase_NBD"/>
</dbReference>
<protein>
    <submittedName>
        <fullName evidence="1">Uncharacterized protein</fullName>
    </submittedName>
</protein>
<dbReference type="Proteomes" id="UP001186944">
    <property type="component" value="Unassembled WGS sequence"/>
</dbReference>
<organism evidence="1 2">
    <name type="scientific">Pinctada imbricata</name>
    <name type="common">Atlantic pearl-oyster</name>
    <name type="synonym">Pinctada martensii</name>
    <dbReference type="NCBI Taxonomy" id="66713"/>
    <lineage>
        <taxon>Eukaryota</taxon>
        <taxon>Metazoa</taxon>
        <taxon>Spiralia</taxon>
        <taxon>Lophotrochozoa</taxon>
        <taxon>Mollusca</taxon>
        <taxon>Bivalvia</taxon>
        <taxon>Autobranchia</taxon>
        <taxon>Pteriomorphia</taxon>
        <taxon>Pterioida</taxon>
        <taxon>Pterioidea</taxon>
        <taxon>Pteriidae</taxon>
        <taxon>Pinctada</taxon>
    </lineage>
</organism>
<dbReference type="AlphaFoldDB" id="A0AA89CAB2"/>
<dbReference type="Gene3D" id="3.30.420.40">
    <property type="match status" value="1"/>
</dbReference>
<comment type="caution">
    <text evidence="1">The sequence shown here is derived from an EMBL/GenBank/DDBJ whole genome shotgun (WGS) entry which is preliminary data.</text>
</comment>
<accession>A0AA89CAB2</accession>
<evidence type="ECO:0000313" key="2">
    <source>
        <dbReference type="Proteomes" id="UP001186944"/>
    </source>
</evidence>
<keyword evidence="2" id="KW-1185">Reference proteome</keyword>